<evidence type="ECO:0000313" key="4">
    <source>
        <dbReference type="Proteomes" id="UP000011591"/>
    </source>
</evidence>
<sequence>MSFGREFTAALGALDVENVFVYVGDAVRWDAVPDRLADRGALVRSISASTHSPSSFASLATGRYPATHGVATFTNQVSSDAFRLFDIPGYDTRFRNSIFAYAEREHGETTDPIYSVLDVDPPTDDDPLTGLEPPFVSMERGPGGHAPYGDFTGTASAYFQQRGSSETATIRDDYRRSVELDVDLFFERLERLERTGRAEDTLVIYTSDHGELLGEGGELGHSSPMRPELVYIPTLFCHPKLPTTTIDDAAFHHADLLPTVLDVLGVDVATRAAGRVPFDGRSAAAEMPTGPRPCTYENQVLPASIPFLSGSLNYQGAWDADGGYVFARSALPERLLVLAGKATASAKRRYVRRHLPRALRSYARASETEYGSPAFTPDEAEQLLERVTADAVERETVSLSDDAQQRLRDLGYT</sequence>
<evidence type="ECO:0000256" key="1">
    <source>
        <dbReference type="ARBA" id="ARBA00008779"/>
    </source>
</evidence>
<reference evidence="3 4" key="1">
    <citation type="journal article" date="2014" name="PLoS Genet.">
        <title>Phylogenetically driven sequencing of extremely halophilic archaea reveals strategies for static and dynamic osmo-response.</title>
        <authorList>
            <person name="Becker E.A."/>
            <person name="Seitzer P.M."/>
            <person name="Tritt A."/>
            <person name="Larsen D."/>
            <person name="Krusor M."/>
            <person name="Yao A.I."/>
            <person name="Wu D."/>
            <person name="Madern D."/>
            <person name="Eisen J.A."/>
            <person name="Darling A.E."/>
            <person name="Facciotti M.T."/>
        </authorList>
    </citation>
    <scope>NUCLEOTIDE SEQUENCE [LARGE SCALE GENOMIC DNA]</scope>
    <source>
        <strain evidence="3 4">DSM 13077</strain>
    </source>
</reference>
<dbReference type="RefSeq" id="WP_006667726.1">
    <property type="nucleotide sequence ID" value="NZ_AOIP01000065.1"/>
</dbReference>
<dbReference type="InterPro" id="IPR000917">
    <property type="entry name" value="Sulfatase_N"/>
</dbReference>
<protein>
    <submittedName>
        <fullName evidence="3">N-acetylgalactosamine-4-sulfatase</fullName>
    </submittedName>
</protein>
<dbReference type="AlphaFoldDB" id="M0AJQ0"/>
<dbReference type="InterPro" id="IPR017850">
    <property type="entry name" value="Alkaline_phosphatase_core_sf"/>
</dbReference>
<accession>M0AJQ0</accession>
<evidence type="ECO:0000259" key="2">
    <source>
        <dbReference type="Pfam" id="PF00884"/>
    </source>
</evidence>
<comment type="similarity">
    <text evidence="1">Belongs to the sulfatase family.</text>
</comment>
<dbReference type="InterPro" id="IPR050738">
    <property type="entry name" value="Sulfatase"/>
</dbReference>
<dbReference type="Pfam" id="PF00884">
    <property type="entry name" value="Sulfatase"/>
    <property type="match status" value="1"/>
</dbReference>
<keyword evidence="4" id="KW-1185">Reference proteome</keyword>
<dbReference type="PANTHER" id="PTHR42693:SF33">
    <property type="entry name" value="ARYLSULFATASE"/>
    <property type="match status" value="1"/>
</dbReference>
<dbReference type="PATRIC" id="fig|1227491.4.peg.4383"/>
<feature type="domain" description="Sulfatase N-terminal" evidence="2">
    <location>
        <begin position="143"/>
        <end position="266"/>
    </location>
</feature>
<name>M0AJQ0_9EURY</name>
<dbReference type="Proteomes" id="UP000011591">
    <property type="component" value="Unassembled WGS sequence"/>
</dbReference>
<dbReference type="PANTHER" id="PTHR42693">
    <property type="entry name" value="ARYLSULFATASE FAMILY MEMBER"/>
    <property type="match status" value="1"/>
</dbReference>
<dbReference type="EMBL" id="AOIP01000065">
    <property type="protein sequence ID" value="ELY97623.1"/>
    <property type="molecule type" value="Genomic_DNA"/>
</dbReference>
<dbReference type="Gene3D" id="3.40.720.10">
    <property type="entry name" value="Alkaline Phosphatase, subunit A"/>
    <property type="match status" value="2"/>
</dbReference>
<proteinExistence type="inferred from homology"/>
<dbReference type="SUPFAM" id="SSF53649">
    <property type="entry name" value="Alkaline phosphatase-like"/>
    <property type="match status" value="1"/>
</dbReference>
<gene>
    <name evidence="3" type="ORF">C480_21789</name>
</gene>
<evidence type="ECO:0000313" key="3">
    <source>
        <dbReference type="EMBL" id="ELY97623.1"/>
    </source>
</evidence>
<dbReference type="OrthoDB" id="3164at2157"/>
<organism evidence="3 4">
    <name type="scientific">Natrialba aegyptia DSM 13077</name>
    <dbReference type="NCBI Taxonomy" id="1227491"/>
    <lineage>
        <taxon>Archaea</taxon>
        <taxon>Methanobacteriati</taxon>
        <taxon>Methanobacteriota</taxon>
        <taxon>Stenosarchaea group</taxon>
        <taxon>Halobacteria</taxon>
        <taxon>Halobacteriales</taxon>
        <taxon>Natrialbaceae</taxon>
        <taxon>Natrialba</taxon>
    </lineage>
</organism>
<comment type="caution">
    <text evidence="3">The sequence shown here is derived from an EMBL/GenBank/DDBJ whole genome shotgun (WGS) entry which is preliminary data.</text>
</comment>
<dbReference type="GO" id="GO:0004065">
    <property type="term" value="F:arylsulfatase activity"/>
    <property type="evidence" value="ECO:0007669"/>
    <property type="project" value="TreeGrafter"/>
</dbReference>